<evidence type="ECO:0000256" key="2">
    <source>
        <dbReference type="SAM" id="Phobius"/>
    </source>
</evidence>
<comment type="caution">
    <text evidence="3">The sequence shown here is derived from an EMBL/GenBank/DDBJ whole genome shotgun (WGS) entry which is preliminary data.</text>
</comment>
<feature type="region of interest" description="Disordered" evidence="1">
    <location>
        <begin position="1"/>
        <end position="40"/>
    </location>
</feature>
<dbReference type="AlphaFoldDB" id="K0T4A3"/>
<evidence type="ECO:0000256" key="1">
    <source>
        <dbReference type="SAM" id="MobiDB-lite"/>
    </source>
</evidence>
<dbReference type="OrthoDB" id="43832at2759"/>
<sequence length="317" mass="35071">MAGRGRSDYSTDAGSTAVGDESTYNSTYQDSQQSSELPSRAKKANINISGLNRRLRTEFIDVDPADDSFSASLIRGMVGLVGTCFTPRQILVALRLLKAITVSFIALTVAANLVFISCVEFVANSYEDNYYFGSRRDTILRLYGLALAVLALLIELDKFVMKNFKVLKGFLARSADQCSGIPNGVKLRPVSLESIFGDGSAIFGLTISWLLDAQSNLRFRILGFRTSMFRQIHVEGIFVDSGSCGVNFHSIEIRRTQLGVGCGWKNREELNFKRQLRRIQNNKSLGGICGTNVALEHSSLRKDWISDWISNATVCCM</sequence>
<keyword evidence="2" id="KW-1133">Transmembrane helix</keyword>
<feature type="compositionally biased region" description="Polar residues" evidence="1">
    <location>
        <begin position="22"/>
        <end position="37"/>
    </location>
</feature>
<protein>
    <submittedName>
        <fullName evidence="3">Uncharacterized protein</fullName>
    </submittedName>
</protein>
<gene>
    <name evidence="3" type="ORF">THAOC_05930</name>
</gene>
<reference evidence="3 4" key="1">
    <citation type="journal article" date="2012" name="Genome Biol.">
        <title>Genome and low-iron response of an oceanic diatom adapted to chronic iron limitation.</title>
        <authorList>
            <person name="Lommer M."/>
            <person name="Specht M."/>
            <person name="Roy A.S."/>
            <person name="Kraemer L."/>
            <person name="Andreson R."/>
            <person name="Gutowska M.A."/>
            <person name="Wolf J."/>
            <person name="Bergner S.V."/>
            <person name="Schilhabel M.B."/>
            <person name="Klostermeier U.C."/>
            <person name="Beiko R.G."/>
            <person name="Rosenstiel P."/>
            <person name="Hippler M."/>
            <person name="Laroche J."/>
        </authorList>
    </citation>
    <scope>NUCLEOTIDE SEQUENCE [LARGE SCALE GENOMIC DNA]</scope>
    <source>
        <strain evidence="3 4">CCMP1005</strain>
    </source>
</reference>
<keyword evidence="4" id="KW-1185">Reference proteome</keyword>
<keyword evidence="2" id="KW-0472">Membrane</keyword>
<dbReference type="EMBL" id="AGNL01005693">
    <property type="protein sequence ID" value="EJK72530.1"/>
    <property type="molecule type" value="Genomic_DNA"/>
</dbReference>
<evidence type="ECO:0000313" key="4">
    <source>
        <dbReference type="Proteomes" id="UP000266841"/>
    </source>
</evidence>
<proteinExistence type="predicted"/>
<feature type="transmembrane region" description="Helical" evidence="2">
    <location>
        <begin position="96"/>
        <end position="122"/>
    </location>
</feature>
<dbReference type="Proteomes" id="UP000266841">
    <property type="component" value="Unassembled WGS sequence"/>
</dbReference>
<feature type="transmembrane region" description="Helical" evidence="2">
    <location>
        <begin position="142"/>
        <end position="160"/>
    </location>
</feature>
<name>K0T4A3_THAOC</name>
<organism evidence="3 4">
    <name type="scientific">Thalassiosira oceanica</name>
    <name type="common">Marine diatom</name>
    <dbReference type="NCBI Taxonomy" id="159749"/>
    <lineage>
        <taxon>Eukaryota</taxon>
        <taxon>Sar</taxon>
        <taxon>Stramenopiles</taxon>
        <taxon>Ochrophyta</taxon>
        <taxon>Bacillariophyta</taxon>
        <taxon>Coscinodiscophyceae</taxon>
        <taxon>Thalassiosirophycidae</taxon>
        <taxon>Thalassiosirales</taxon>
        <taxon>Thalassiosiraceae</taxon>
        <taxon>Thalassiosira</taxon>
    </lineage>
</organism>
<dbReference type="eggNOG" id="ENOG502QYEN">
    <property type="taxonomic scope" value="Eukaryota"/>
</dbReference>
<accession>K0T4A3</accession>
<keyword evidence="2" id="KW-0812">Transmembrane</keyword>
<evidence type="ECO:0000313" key="3">
    <source>
        <dbReference type="EMBL" id="EJK72530.1"/>
    </source>
</evidence>